<sequence length="66" mass="7462">IVTFSQVVYLKIDVLYSSILFVIYECVPLYTRLDNAMDTIKHGCAKSANNEYYSYISSTHSSTGNI</sequence>
<gene>
    <name evidence="1" type="primary">ORF72204</name>
</gene>
<feature type="non-terminal residue" evidence="1">
    <location>
        <position position="1"/>
    </location>
</feature>
<organism evidence="1">
    <name type="scientific">Arion vulgaris</name>
    <dbReference type="NCBI Taxonomy" id="1028688"/>
    <lineage>
        <taxon>Eukaryota</taxon>
        <taxon>Metazoa</taxon>
        <taxon>Spiralia</taxon>
        <taxon>Lophotrochozoa</taxon>
        <taxon>Mollusca</taxon>
        <taxon>Gastropoda</taxon>
        <taxon>Heterobranchia</taxon>
        <taxon>Euthyneura</taxon>
        <taxon>Panpulmonata</taxon>
        <taxon>Eupulmonata</taxon>
        <taxon>Stylommatophora</taxon>
        <taxon>Helicina</taxon>
        <taxon>Arionoidea</taxon>
        <taxon>Arionidae</taxon>
        <taxon>Arion</taxon>
    </lineage>
</organism>
<dbReference type="AlphaFoldDB" id="A0A0B6ZMU7"/>
<proteinExistence type="predicted"/>
<name>A0A0B6ZMU7_9EUPU</name>
<reference evidence="1" key="1">
    <citation type="submission" date="2014-12" db="EMBL/GenBank/DDBJ databases">
        <title>Insight into the proteome of Arion vulgaris.</title>
        <authorList>
            <person name="Aradska J."/>
            <person name="Bulat T."/>
            <person name="Smidak R."/>
            <person name="Sarate P."/>
            <person name="Gangsoo J."/>
            <person name="Sialana F."/>
            <person name="Bilban M."/>
            <person name="Lubec G."/>
        </authorList>
    </citation>
    <scope>NUCLEOTIDE SEQUENCE</scope>
    <source>
        <tissue evidence="1">Skin</tissue>
    </source>
</reference>
<protein>
    <submittedName>
        <fullName evidence="1">Uncharacterized protein</fullName>
    </submittedName>
</protein>
<accession>A0A0B6ZMU7</accession>
<evidence type="ECO:0000313" key="1">
    <source>
        <dbReference type="EMBL" id="CEK69939.1"/>
    </source>
</evidence>
<dbReference type="EMBL" id="HACG01023074">
    <property type="protein sequence ID" value="CEK69939.1"/>
    <property type="molecule type" value="Transcribed_RNA"/>
</dbReference>